<comment type="caution">
    <text evidence="3">The sequence shown here is derived from an EMBL/GenBank/DDBJ whole genome shotgun (WGS) entry which is preliminary data.</text>
</comment>
<dbReference type="EMBL" id="JBFDAA010000020">
    <property type="protein sequence ID" value="KAL1115139.1"/>
    <property type="molecule type" value="Genomic_DNA"/>
</dbReference>
<evidence type="ECO:0000313" key="3">
    <source>
        <dbReference type="EMBL" id="KAL1115139.1"/>
    </source>
</evidence>
<evidence type="ECO:0000256" key="1">
    <source>
        <dbReference type="SAM" id="MobiDB-lite"/>
    </source>
</evidence>
<feature type="domain" description="C2H2-type" evidence="2">
    <location>
        <begin position="205"/>
        <end position="227"/>
    </location>
</feature>
<feature type="compositionally biased region" description="Basic and acidic residues" evidence="1">
    <location>
        <begin position="124"/>
        <end position="134"/>
    </location>
</feature>
<accession>A0ABD0YGW6</accession>
<feature type="compositionally biased region" description="Pro residues" evidence="1">
    <location>
        <begin position="177"/>
        <end position="188"/>
    </location>
</feature>
<protein>
    <recommendedName>
        <fullName evidence="2">C2H2-type domain-containing protein</fullName>
    </recommendedName>
</protein>
<feature type="region of interest" description="Disordered" evidence="1">
    <location>
        <begin position="120"/>
        <end position="193"/>
    </location>
</feature>
<organism evidence="3 4">
    <name type="scientific">Ranatra chinensis</name>
    <dbReference type="NCBI Taxonomy" id="642074"/>
    <lineage>
        <taxon>Eukaryota</taxon>
        <taxon>Metazoa</taxon>
        <taxon>Ecdysozoa</taxon>
        <taxon>Arthropoda</taxon>
        <taxon>Hexapoda</taxon>
        <taxon>Insecta</taxon>
        <taxon>Pterygota</taxon>
        <taxon>Neoptera</taxon>
        <taxon>Paraneoptera</taxon>
        <taxon>Hemiptera</taxon>
        <taxon>Heteroptera</taxon>
        <taxon>Panheteroptera</taxon>
        <taxon>Nepomorpha</taxon>
        <taxon>Nepidae</taxon>
        <taxon>Ranatrinae</taxon>
        <taxon>Ranatra</taxon>
    </lineage>
</organism>
<feature type="compositionally biased region" description="Basic and acidic residues" evidence="1">
    <location>
        <begin position="63"/>
        <end position="72"/>
    </location>
</feature>
<evidence type="ECO:0000313" key="4">
    <source>
        <dbReference type="Proteomes" id="UP001558652"/>
    </source>
</evidence>
<name>A0ABD0YGW6_9HEMI</name>
<reference evidence="3 4" key="1">
    <citation type="submission" date="2024-07" db="EMBL/GenBank/DDBJ databases">
        <title>Chromosome-level genome assembly of the water stick insect Ranatra chinensis (Heteroptera: Nepidae).</title>
        <authorList>
            <person name="Liu X."/>
        </authorList>
    </citation>
    <scope>NUCLEOTIDE SEQUENCE [LARGE SCALE GENOMIC DNA]</scope>
    <source>
        <strain evidence="3">Cailab_2021Rc</strain>
        <tissue evidence="3">Muscle</tissue>
    </source>
</reference>
<keyword evidence="4" id="KW-1185">Reference proteome</keyword>
<sequence>MASKRRNMSYENRKQQTTEIVQYQVHMVADHEVLVPEIHEILMTTIEANKVWRAEARLKLDKASSKVPDHDGSTTGRRISPSRDDPCVGVNPDDDEEESFSLFGSVDSFINSAAATNGLAEARTCPEPEVDRVSGPETPGGAEARVPESAAPPASVITPPVVTSNAAEKQTGGGAKPEPPPPPVPPGTTPKANHVKLEKDNVLKCPTFGCSARFMQASNMEYHKNCHIVRGLVIVSASCKRSIGGPDGVVVSMIDYHAIGPGFDSLRGQSWSKARLGNKKRETSVVSRSEFVGANQFREIAPYRYRTRPIDVRLSFEQPPLTAHLKMVRGLV</sequence>
<dbReference type="PROSITE" id="PS00028">
    <property type="entry name" value="ZINC_FINGER_C2H2_1"/>
    <property type="match status" value="1"/>
</dbReference>
<dbReference type="InterPro" id="IPR013087">
    <property type="entry name" value="Znf_C2H2_type"/>
</dbReference>
<dbReference type="Proteomes" id="UP001558652">
    <property type="component" value="Unassembled WGS sequence"/>
</dbReference>
<dbReference type="AlphaFoldDB" id="A0ABD0YGW6"/>
<gene>
    <name evidence="3" type="ORF">AAG570_007170</name>
</gene>
<proteinExistence type="predicted"/>
<evidence type="ECO:0000259" key="2">
    <source>
        <dbReference type="PROSITE" id="PS00028"/>
    </source>
</evidence>
<feature type="region of interest" description="Disordered" evidence="1">
    <location>
        <begin position="63"/>
        <end position="96"/>
    </location>
</feature>